<organism evidence="7 8">
    <name type="scientific">Octopus sinensis</name>
    <name type="common">East Asian common octopus</name>
    <dbReference type="NCBI Taxonomy" id="2607531"/>
    <lineage>
        <taxon>Eukaryota</taxon>
        <taxon>Metazoa</taxon>
        <taxon>Spiralia</taxon>
        <taxon>Lophotrochozoa</taxon>
        <taxon>Mollusca</taxon>
        <taxon>Cephalopoda</taxon>
        <taxon>Coleoidea</taxon>
        <taxon>Octopodiformes</taxon>
        <taxon>Octopoda</taxon>
        <taxon>Incirrata</taxon>
        <taxon>Octopodidae</taxon>
        <taxon>Octopus</taxon>
    </lineage>
</organism>
<dbReference type="PANTHER" id="PTHR12214:SF0">
    <property type="entry name" value="LD29489P"/>
    <property type="match status" value="1"/>
</dbReference>
<dbReference type="GO" id="GO:0005634">
    <property type="term" value="C:nucleus"/>
    <property type="evidence" value="ECO:0007669"/>
    <property type="project" value="UniProtKB-SubCell"/>
</dbReference>
<feature type="compositionally biased region" description="Acidic residues" evidence="5">
    <location>
        <begin position="20"/>
        <end position="29"/>
    </location>
</feature>
<feature type="compositionally biased region" description="Basic and acidic residues" evidence="5">
    <location>
        <begin position="214"/>
        <end position="223"/>
    </location>
</feature>
<protein>
    <submittedName>
        <fullName evidence="8">PAX3- and PAX7-binding protein 1</fullName>
    </submittedName>
</protein>
<feature type="coiled-coil region" evidence="4">
    <location>
        <begin position="361"/>
        <end position="395"/>
    </location>
</feature>
<feature type="compositionally biased region" description="Basic and acidic residues" evidence="5">
    <location>
        <begin position="480"/>
        <end position="491"/>
    </location>
</feature>
<proteinExistence type="inferred from homology"/>
<dbReference type="RefSeq" id="XP_029649142.1">
    <property type="nucleotide sequence ID" value="XM_029793282.2"/>
</dbReference>
<feature type="compositionally biased region" description="Basic and acidic residues" evidence="5">
    <location>
        <begin position="89"/>
        <end position="105"/>
    </location>
</feature>
<feature type="compositionally biased region" description="Basic residues" evidence="5">
    <location>
        <begin position="78"/>
        <end position="88"/>
    </location>
</feature>
<evidence type="ECO:0000256" key="2">
    <source>
        <dbReference type="ARBA" id="ARBA00010801"/>
    </source>
</evidence>
<dbReference type="GO" id="GO:0003677">
    <property type="term" value="F:DNA binding"/>
    <property type="evidence" value="ECO:0007669"/>
    <property type="project" value="InterPro"/>
</dbReference>
<dbReference type="Pfam" id="PF07842">
    <property type="entry name" value="GCFC"/>
    <property type="match status" value="1"/>
</dbReference>
<dbReference type="AlphaFoldDB" id="A0A6P7TH57"/>
<feature type="region of interest" description="Disordered" evidence="5">
    <location>
        <begin position="144"/>
        <end position="164"/>
    </location>
</feature>
<keyword evidence="7" id="KW-1185">Reference proteome</keyword>
<dbReference type="InterPro" id="IPR022783">
    <property type="entry name" value="GCFC_dom"/>
</dbReference>
<feature type="region of interest" description="Disordered" evidence="5">
    <location>
        <begin position="466"/>
        <end position="499"/>
    </location>
</feature>
<evidence type="ECO:0000256" key="5">
    <source>
        <dbReference type="SAM" id="MobiDB-lite"/>
    </source>
</evidence>
<evidence type="ECO:0000259" key="6">
    <source>
        <dbReference type="Pfam" id="PF07842"/>
    </source>
</evidence>
<evidence type="ECO:0000256" key="1">
    <source>
        <dbReference type="ARBA" id="ARBA00004123"/>
    </source>
</evidence>
<dbReference type="KEGG" id="osn:115222896"/>
<dbReference type="GO" id="GO:0000398">
    <property type="term" value="P:mRNA splicing, via spliceosome"/>
    <property type="evidence" value="ECO:0007669"/>
    <property type="project" value="InterPro"/>
</dbReference>
<evidence type="ECO:0000256" key="4">
    <source>
        <dbReference type="SAM" id="Coils"/>
    </source>
</evidence>
<dbReference type="PANTHER" id="PTHR12214">
    <property type="entry name" value="GC-RICH SEQUENCE DNA-BINDING FACTOR"/>
    <property type="match status" value="1"/>
</dbReference>
<evidence type="ECO:0000313" key="8">
    <source>
        <dbReference type="RefSeq" id="XP_029649142.1"/>
    </source>
</evidence>
<name>A0A6P7TH57_9MOLL</name>
<gene>
    <name evidence="8" type="primary">LOC115222896</name>
</gene>
<feature type="compositionally biased region" description="Acidic residues" evidence="5">
    <location>
        <begin position="148"/>
        <end position="157"/>
    </location>
</feature>
<evidence type="ECO:0000313" key="7">
    <source>
        <dbReference type="Proteomes" id="UP000515154"/>
    </source>
</evidence>
<feature type="region of interest" description="Disordered" evidence="5">
    <location>
        <begin position="196"/>
        <end position="241"/>
    </location>
</feature>
<feature type="region of interest" description="Disordered" evidence="5">
    <location>
        <begin position="76"/>
        <end position="131"/>
    </location>
</feature>
<dbReference type="InterPro" id="IPR012890">
    <property type="entry name" value="GCFC2-like"/>
</dbReference>
<feature type="region of interest" description="Disordered" evidence="5">
    <location>
        <begin position="279"/>
        <end position="302"/>
    </location>
</feature>
<keyword evidence="3" id="KW-0539">Nucleus</keyword>
<comment type="similarity">
    <text evidence="2">Belongs to the GCF family.</text>
</comment>
<feature type="region of interest" description="Disordered" evidence="5">
    <location>
        <begin position="1"/>
        <end position="56"/>
    </location>
</feature>
<feature type="domain" description="GCF C-terminal" evidence="6">
    <location>
        <begin position="530"/>
        <end position="741"/>
    </location>
</feature>
<comment type="subcellular location">
    <subcellularLocation>
        <location evidence="1">Nucleus</location>
    </subcellularLocation>
</comment>
<keyword evidence="4" id="KW-0175">Coiled coil</keyword>
<dbReference type="Proteomes" id="UP000515154">
    <property type="component" value="Linkage group LG21"/>
</dbReference>
<reference evidence="8" key="1">
    <citation type="submission" date="2025-08" db="UniProtKB">
        <authorList>
            <consortium name="RefSeq"/>
        </authorList>
    </citation>
    <scope>IDENTIFICATION</scope>
</reference>
<feature type="compositionally biased region" description="Basic residues" evidence="5">
    <location>
        <begin position="1"/>
        <end position="16"/>
    </location>
</feature>
<sequence length="841" mass="97333">MATMFKKPRRNFRRKITTSDSEDENDGEKEEGHVKDTLNNGNNDAKVKEKAHKKRDVSNLLSFVDAEEGDAEIFQVKKSSHSKRIAKQLKKESLKEKEERKKTEEEQPAAPKTAPATPPVEAPPVVNTEEKLRRLREELCTLNGDDALINEEPESDEETPKDRKMLRAVLKKGEIPDATMIHMIRKKRQMAREMGDFIPLDEAGAKAENSNSRLVRDDDHDKSDDDDDEEGRIDFAVNREARERQKMKDEFLAAEHGSDQEGSDLESGWEEQQIRKAVNLQQVSRDDDQPTQYALPPAEKGDANYKADQASYINQAVKSNFQPFSLTSKGSNELTLELIQKKLKERLDSIMEVHRSHVSEHDTLLLHLEDSNKEIEEAEKSSSVLEERFKFFQETRGYVRDLVECLNEKVPLILELEARMAYLLKQRAEKLTLRRQQDVRDQCQDYTASKVKVVFDAAEAMQRRVAEREARRSRRRRARESRDLSGHHEGLSSDDEENQSDITKFNSEKMEILQLTEKLFDDVEEDFCDLNNIKRLFEEWKTKNAESYQEAYIGLCLPKLFNPFVRLELIDWNLLEENAKDFEDCRWYECCAMYSYQDESISQDEDSIKFIPSIVEKVILPKLTVIAVDVWDPLSTSQTSRFVNLVQRLCQDYPTVHGESKNTQALLQAVVERMKKTLDDDVFMPLYLKSILENRSSGPAVFFHRQSWSCIKLLGNILSWYRVLATKMLHSLALEGLLNRYILLGLQTSPLNAEVLQKCSAIVSTFPKQWFVDLEEDKTIPLLENFSRFLMTAAESFWKKRDVSKESDKEIREHIGLICKLLMNIHAYDHASKLSDLYGLK</sequence>
<evidence type="ECO:0000256" key="3">
    <source>
        <dbReference type="ARBA" id="ARBA00023242"/>
    </source>
</evidence>
<accession>A0A6P7TH57</accession>